<dbReference type="PANTHER" id="PTHR47331:SF1">
    <property type="entry name" value="GAG-LIKE PROTEIN"/>
    <property type="match status" value="1"/>
</dbReference>
<dbReference type="InterPro" id="IPR043502">
    <property type="entry name" value="DNA/RNA_pol_sf"/>
</dbReference>
<protein>
    <recommendedName>
        <fullName evidence="1">Integrase catalytic domain-containing protein</fullName>
    </recommendedName>
</protein>
<evidence type="ECO:0000313" key="2">
    <source>
        <dbReference type="EMBL" id="MBY19194.1"/>
    </source>
</evidence>
<dbReference type="CDD" id="cd00303">
    <property type="entry name" value="retropepsin_like"/>
    <property type="match status" value="1"/>
</dbReference>
<dbReference type="InterPro" id="IPR040676">
    <property type="entry name" value="DUF5641"/>
</dbReference>
<dbReference type="InterPro" id="IPR012337">
    <property type="entry name" value="RNaseH-like_sf"/>
</dbReference>
<dbReference type="Pfam" id="PF17921">
    <property type="entry name" value="Integrase_H2C2"/>
    <property type="match status" value="1"/>
</dbReference>
<dbReference type="GO" id="GO:0071897">
    <property type="term" value="P:DNA biosynthetic process"/>
    <property type="evidence" value="ECO:0007669"/>
    <property type="project" value="UniProtKB-ARBA"/>
</dbReference>
<dbReference type="Gene3D" id="2.40.70.10">
    <property type="entry name" value="Acid Proteases"/>
    <property type="match status" value="1"/>
</dbReference>
<dbReference type="InterPro" id="IPR021109">
    <property type="entry name" value="Peptidase_aspartic_dom_sf"/>
</dbReference>
<dbReference type="GO" id="GO:0042575">
    <property type="term" value="C:DNA polymerase complex"/>
    <property type="evidence" value="ECO:0007669"/>
    <property type="project" value="UniProtKB-ARBA"/>
</dbReference>
<dbReference type="PANTHER" id="PTHR47331">
    <property type="entry name" value="PHD-TYPE DOMAIN-CONTAINING PROTEIN"/>
    <property type="match status" value="1"/>
</dbReference>
<proteinExistence type="predicted"/>
<reference evidence="2" key="1">
    <citation type="submission" date="2018-04" db="EMBL/GenBank/DDBJ databases">
        <title>Transcriptome of Schizaphis graminum biotype I.</title>
        <authorList>
            <person name="Scully E.D."/>
            <person name="Geib S.M."/>
            <person name="Palmer N.A."/>
            <person name="Koch K."/>
            <person name="Bradshaw J."/>
            <person name="Heng-Moss T."/>
            <person name="Sarath G."/>
        </authorList>
    </citation>
    <scope>NUCLEOTIDE SEQUENCE</scope>
</reference>
<dbReference type="GO" id="GO:0015074">
    <property type="term" value="P:DNA integration"/>
    <property type="evidence" value="ECO:0007669"/>
    <property type="project" value="InterPro"/>
</dbReference>
<dbReference type="Gene3D" id="3.30.420.10">
    <property type="entry name" value="Ribonuclease H-like superfamily/Ribonuclease H"/>
    <property type="match status" value="1"/>
</dbReference>
<accession>A0A2S2NPW7</accession>
<dbReference type="Pfam" id="PF03564">
    <property type="entry name" value="DUF1759"/>
    <property type="match status" value="1"/>
</dbReference>
<feature type="domain" description="Integrase catalytic" evidence="1">
    <location>
        <begin position="1425"/>
        <end position="1613"/>
    </location>
</feature>
<organism evidence="2">
    <name type="scientific">Schizaphis graminum</name>
    <name type="common">Green bug aphid</name>
    <dbReference type="NCBI Taxonomy" id="13262"/>
    <lineage>
        <taxon>Eukaryota</taxon>
        <taxon>Metazoa</taxon>
        <taxon>Ecdysozoa</taxon>
        <taxon>Arthropoda</taxon>
        <taxon>Hexapoda</taxon>
        <taxon>Insecta</taxon>
        <taxon>Pterygota</taxon>
        <taxon>Neoptera</taxon>
        <taxon>Paraneoptera</taxon>
        <taxon>Hemiptera</taxon>
        <taxon>Sternorrhyncha</taxon>
        <taxon>Aphidomorpha</taxon>
        <taxon>Aphidoidea</taxon>
        <taxon>Aphididae</taxon>
        <taxon>Aphidini</taxon>
        <taxon>Schizaphis</taxon>
    </lineage>
</organism>
<dbReference type="SUPFAM" id="SSF56672">
    <property type="entry name" value="DNA/RNA polymerases"/>
    <property type="match status" value="1"/>
</dbReference>
<dbReference type="Pfam" id="PF18701">
    <property type="entry name" value="DUF5641"/>
    <property type="match status" value="1"/>
</dbReference>
<dbReference type="GO" id="GO:0003676">
    <property type="term" value="F:nucleic acid binding"/>
    <property type="evidence" value="ECO:0007669"/>
    <property type="project" value="InterPro"/>
</dbReference>
<dbReference type="Pfam" id="PF05380">
    <property type="entry name" value="Peptidase_A17"/>
    <property type="match status" value="1"/>
</dbReference>
<dbReference type="InterPro" id="IPR041588">
    <property type="entry name" value="Integrase_H2C2"/>
</dbReference>
<dbReference type="InterPro" id="IPR001584">
    <property type="entry name" value="Integrase_cat-core"/>
</dbReference>
<sequence>MGDAERDARAKERAILRRDGVVARIRHIHQLATSLATNQAARPQLAVAIQDLDTLWASFEIENNDLLSILSNLNLLTEFPVGLEVEVRSLVVEIKAVWNEAQTAVSVGTVQRVSYETTGDNSSTSAGSSKDCPAPYVSSPVVPMRLPEIPLPYFDGECQNWPAFRDLFGNLVANNEKIPEVTKFYYLVGCLHSDPQEVIKGFSISNESFTLAWDALTERYDKPRRLASSIIDKLINAPVASSENHAALQKFLSVFDENIAILESLQIPDLASFLLFSLAARCLPTFSRRQFESENTEEYPSIQSVIKFVKARIQVIENSGVQPSGSSSKPASTKKPVFRRDTKTALVAANPSAAAKSTSSKTTQARSSSTKCFSCSGAHQLADCSKFKALSVDERYKIVCAHRLCMVCFGEGHMSYKCPSSCATCKRRHHALLHRDSDSKTVSPPAAMLGRQQYPTVLLGTALVQVQDTVGSFRTIRALIDSASQISAITSNCCERLGLKPSRWTVPVTGLSGQKIPDIHGVVQLTIQPRNRPTPSISVKPWVLSSITTDMPARQLPAQVRAKCNHLTLADPSFDKPAPVDMLIGADIFPQVWNDKSRSLGPGFPSVYSSVFGWVLIGPVQEHLDIGSQSMLVSLVSSMEALMERFWLVEEPDAAPQQFTEDGLCEELFRSEVNRDSQGRFSVPLPFRSGQPVKSFPGSRQVALNRFLQLERKLATDSILYAAYRKFMSEYEELGHMTQAEGVGQYYIPHHAVQKVEGEDVKLRVVFDASAKCHSGISLNQCLLVGPKLQQDIVDVLVGFRVHKVAFTTDICKMYRQIEVLPHYRGFQYILWRESPQVAVKEYTLNTVTYGVNSAPYLALRVLRYIADTECADQPDVKGALYNQTYMDDICVGAESLEAAKTLQSNLIKILARSGLQLRKWASNTPELLNHLHPEDRSGSPLSFEQNNATHVLGMLWNHDLDYFSFTVTNFKLVLTKRGVLSMIARIFDPLGLLSPTIFYAKTIMQRLWLAQVSWDSRIPSDIVDDWTRFYHSLDRLVDIQIPRYVGCYTGCTYVICGFCDASEKGYAAVAYLRVTDPSGVTATYLLGAKTKLAPMKTMTIPRLELSGALLLASWLARLKRILEFQLGISDVFAWSDSSIVLSWLNIPHTSFKKFVSNRIFKIQSTVPGCRWQHVRSEDNPADCASRGLLPDELRRCKLYWQGPTFLQFPIETWSQEIPHLQLEELPEVNPVGLLTREDPPVEWFIRFSSFHHMIRVVAQVRRFIRLCQKRTVELGFLKQSELDEAILVIVRSAQECYLSQLVSGLKRGSPVQSKSLARLCPFLDSDGIIRVGGRMQNSNWSERRKHPMLVPKESHLAVLITRHWHLYACHARPRLLIALVQQRFWVIGIRLIVHRVIRKCVLCAKMSANHPQPIMAALPGFRVREAHPFSIVGIDYAGPLQMKELSLRKARIVKVYIAVFVCMTTKAVHLEPVSALSTEAFLLTLDRFVARRGLPSSIYSDCGTNFVGAARQLRLLVNNPDSRVQLSGHIACEWHFNPPGAPHFGGIWEAAVKSAKSLLVRAMDSQIWTLEEFTTVLCRVEAALNSRPLVPASSDPNDLECLTPGHFLIGRPLLSIPEPVSSSAQTGLQTRWKLLQQSFQFFWRRWSREYLSTLQVRGRWTKTDTNLEVGTMVIVKTNDAPPLSWPLGRIIEVYPGIDKVVRVAKVITKQGVFTRPVVKLVPLPTDP</sequence>
<dbReference type="SUPFAM" id="SSF53098">
    <property type="entry name" value="Ribonuclease H-like"/>
    <property type="match status" value="1"/>
</dbReference>
<dbReference type="EMBL" id="GGMR01006575">
    <property type="protein sequence ID" value="MBY19194.1"/>
    <property type="molecule type" value="Transcribed_RNA"/>
</dbReference>
<dbReference type="PROSITE" id="PS50994">
    <property type="entry name" value="INTEGRASE"/>
    <property type="match status" value="1"/>
</dbReference>
<dbReference type="InterPro" id="IPR005312">
    <property type="entry name" value="DUF1759"/>
</dbReference>
<name>A0A2S2NPW7_SCHGA</name>
<dbReference type="InterPro" id="IPR008042">
    <property type="entry name" value="Retrotrans_Pao"/>
</dbReference>
<dbReference type="InterPro" id="IPR036397">
    <property type="entry name" value="RNaseH_sf"/>
</dbReference>
<evidence type="ECO:0000259" key="1">
    <source>
        <dbReference type="PROSITE" id="PS50994"/>
    </source>
</evidence>
<gene>
    <name evidence="2" type="ORF">g.172382</name>
</gene>